<organism evidence="1 2">
    <name type="scientific">Brachionus calyciflorus</name>
    <dbReference type="NCBI Taxonomy" id="104777"/>
    <lineage>
        <taxon>Eukaryota</taxon>
        <taxon>Metazoa</taxon>
        <taxon>Spiralia</taxon>
        <taxon>Gnathifera</taxon>
        <taxon>Rotifera</taxon>
        <taxon>Eurotatoria</taxon>
        <taxon>Monogononta</taxon>
        <taxon>Pseudotrocha</taxon>
        <taxon>Ploima</taxon>
        <taxon>Brachionidae</taxon>
        <taxon>Brachionus</taxon>
    </lineage>
</organism>
<protein>
    <submittedName>
        <fullName evidence="1">Uncharacterized protein</fullName>
    </submittedName>
</protein>
<dbReference type="EMBL" id="CAJNOC010000305">
    <property type="protein sequence ID" value="CAF0742154.1"/>
    <property type="molecule type" value="Genomic_DNA"/>
</dbReference>
<evidence type="ECO:0000313" key="1">
    <source>
        <dbReference type="EMBL" id="CAF0742154.1"/>
    </source>
</evidence>
<comment type="caution">
    <text evidence="1">The sequence shown here is derived from an EMBL/GenBank/DDBJ whole genome shotgun (WGS) entry which is preliminary data.</text>
</comment>
<dbReference type="AlphaFoldDB" id="A0A813NQC4"/>
<accession>A0A813NQC4</accession>
<gene>
    <name evidence="1" type="ORF">OXX778_LOCUS3447</name>
</gene>
<name>A0A813NQC4_9BILA</name>
<sequence>MLLNAIQYMTEYTYIRLVTMVKLPCHHPEKFNIEFVFVERDMEFEPEKRKILKLELENGQKQIEGCVKTDIPFQVLDCINNKSWSKKFNLKPIKVIIYTNADFFARKSIHFEIPGQVFDYLGSIPITIDYETIKLIQLEWESYTLRYP</sequence>
<dbReference type="OrthoDB" id="10452978at2759"/>
<evidence type="ECO:0000313" key="2">
    <source>
        <dbReference type="Proteomes" id="UP000663879"/>
    </source>
</evidence>
<proteinExistence type="predicted"/>
<dbReference type="Proteomes" id="UP000663879">
    <property type="component" value="Unassembled WGS sequence"/>
</dbReference>
<keyword evidence="2" id="KW-1185">Reference proteome</keyword>
<reference evidence="1" key="1">
    <citation type="submission" date="2021-02" db="EMBL/GenBank/DDBJ databases">
        <authorList>
            <person name="Nowell W R."/>
        </authorList>
    </citation>
    <scope>NUCLEOTIDE SEQUENCE</scope>
    <source>
        <strain evidence="1">Ploen Becks lab</strain>
    </source>
</reference>